<keyword evidence="2" id="KW-0238">DNA-binding</keyword>
<gene>
    <name evidence="5" type="ORF">C9I98_17650</name>
</gene>
<dbReference type="PANTHER" id="PTHR43280:SF32">
    <property type="entry name" value="TRANSCRIPTIONAL REGULATORY PROTEIN"/>
    <property type="match status" value="1"/>
</dbReference>
<dbReference type="Proteomes" id="UP000241771">
    <property type="component" value="Unassembled WGS sequence"/>
</dbReference>
<dbReference type="InterPro" id="IPR018060">
    <property type="entry name" value="HTH_AraC"/>
</dbReference>
<keyword evidence="1" id="KW-0805">Transcription regulation</keyword>
<keyword evidence="3" id="KW-0804">Transcription</keyword>
<dbReference type="OrthoDB" id="345413at2"/>
<evidence type="ECO:0000256" key="2">
    <source>
        <dbReference type="ARBA" id="ARBA00023125"/>
    </source>
</evidence>
<keyword evidence="6" id="KW-1185">Reference proteome</keyword>
<name>A0A2T3NPK8_9GAMM</name>
<dbReference type="InterPro" id="IPR020449">
    <property type="entry name" value="Tscrpt_reg_AraC-type_HTH"/>
</dbReference>
<accession>A0A2T3NPK8</accession>
<dbReference type="Gene3D" id="1.10.10.60">
    <property type="entry name" value="Homeodomain-like"/>
    <property type="match status" value="1"/>
</dbReference>
<evidence type="ECO:0000256" key="1">
    <source>
        <dbReference type="ARBA" id="ARBA00023015"/>
    </source>
</evidence>
<dbReference type="GO" id="GO:0003700">
    <property type="term" value="F:DNA-binding transcription factor activity"/>
    <property type="evidence" value="ECO:0007669"/>
    <property type="project" value="InterPro"/>
</dbReference>
<dbReference type="SMART" id="SM00342">
    <property type="entry name" value="HTH_ARAC"/>
    <property type="match status" value="1"/>
</dbReference>
<dbReference type="PRINTS" id="PR00032">
    <property type="entry name" value="HTHARAC"/>
</dbReference>
<sequence length="300" mass="34209">MSDIIHLNSISETHRLLGLGKPKHPLVMVIPNNCVHADIEKASYRSDLYMISMKGGMSGCMKYGRSTYDFEDGVMIFLAPGQVIEPTDSMIEKDGQGWTLLFHPDLIRRSSLGQKINQYSFFSYDVNEALHISDTETQTLTELMHKVSRELEQSIDRHTENLICSNIELLLDYCTRFYDRQFYTRSNQNKDTIIEFDAFLRDYFKSDMVLEQGIPSVAYCGKALGVTPNYLSDLLKKETGKTAKEHIHLFIIELAKNKLLGSEATISQIAFDLGFDYPAHFTKLFKKSTGLSPSQFRKVS</sequence>
<dbReference type="SUPFAM" id="SSF46689">
    <property type="entry name" value="Homeodomain-like"/>
    <property type="match status" value="1"/>
</dbReference>
<dbReference type="PROSITE" id="PS01124">
    <property type="entry name" value="HTH_ARAC_FAMILY_2"/>
    <property type="match status" value="1"/>
</dbReference>
<dbReference type="RefSeq" id="WP_036817570.1">
    <property type="nucleotide sequence ID" value="NZ_JGVO01000084.1"/>
</dbReference>
<proteinExistence type="predicted"/>
<evidence type="ECO:0000313" key="6">
    <source>
        <dbReference type="Proteomes" id="UP000241771"/>
    </source>
</evidence>
<organism evidence="5 6">
    <name type="scientific">Photobacterium sanctipauli</name>
    <dbReference type="NCBI Taxonomy" id="1342794"/>
    <lineage>
        <taxon>Bacteria</taxon>
        <taxon>Pseudomonadati</taxon>
        <taxon>Pseudomonadota</taxon>
        <taxon>Gammaproteobacteria</taxon>
        <taxon>Vibrionales</taxon>
        <taxon>Vibrionaceae</taxon>
        <taxon>Photobacterium</taxon>
    </lineage>
</organism>
<evidence type="ECO:0000256" key="3">
    <source>
        <dbReference type="ARBA" id="ARBA00023163"/>
    </source>
</evidence>
<dbReference type="InterPro" id="IPR009057">
    <property type="entry name" value="Homeodomain-like_sf"/>
</dbReference>
<dbReference type="EMBL" id="PYMA01000012">
    <property type="protein sequence ID" value="PSW18205.1"/>
    <property type="molecule type" value="Genomic_DNA"/>
</dbReference>
<comment type="caution">
    <text evidence="5">The sequence shown here is derived from an EMBL/GenBank/DDBJ whole genome shotgun (WGS) entry which is preliminary data.</text>
</comment>
<feature type="domain" description="HTH araC/xylS-type" evidence="4">
    <location>
        <begin position="198"/>
        <end position="299"/>
    </location>
</feature>
<dbReference type="AlphaFoldDB" id="A0A2T3NPK8"/>
<dbReference type="Pfam" id="PF12833">
    <property type="entry name" value="HTH_18"/>
    <property type="match status" value="1"/>
</dbReference>
<evidence type="ECO:0000313" key="5">
    <source>
        <dbReference type="EMBL" id="PSW18205.1"/>
    </source>
</evidence>
<reference evidence="5 6" key="1">
    <citation type="submission" date="2018-01" db="EMBL/GenBank/DDBJ databases">
        <title>Whole genome sequencing of Histamine producing bacteria.</title>
        <authorList>
            <person name="Butler K."/>
        </authorList>
    </citation>
    <scope>NUCLEOTIDE SEQUENCE [LARGE SCALE GENOMIC DNA]</scope>
    <source>
        <strain evidence="5 6">DSM 100436</strain>
    </source>
</reference>
<dbReference type="PANTHER" id="PTHR43280">
    <property type="entry name" value="ARAC-FAMILY TRANSCRIPTIONAL REGULATOR"/>
    <property type="match status" value="1"/>
</dbReference>
<dbReference type="GO" id="GO:0043565">
    <property type="term" value="F:sequence-specific DNA binding"/>
    <property type="evidence" value="ECO:0007669"/>
    <property type="project" value="InterPro"/>
</dbReference>
<evidence type="ECO:0000259" key="4">
    <source>
        <dbReference type="PROSITE" id="PS01124"/>
    </source>
</evidence>
<protein>
    <submittedName>
        <fullName evidence="5">AraC family transcriptional regulator</fullName>
    </submittedName>
</protein>